<evidence type="ECO:0000313" key="2">
    <source>
        <dbReference type="EMBL" id="CAG6511424.1"/>
    </source>
</evidence>
<organism evidence="2">
    <name type="scientific">Culex pipiens</name>
    <name type="common">House mosquito</name>
    <dbReference type="NCBI Taxonomy" id="7175"/>
    <lineage>
        <taxon>Eukaryota</taxon>
        <taxon>Metazoa</taxon>
        <taxon>Ecdysozoa</taxon>
        <taxon>Arthropoda</taxon>
        <taxon>Hexapoda</taxon>
        <taxon>Insecta</taxon>
        <taxon>Pterygota</taxon>
        <taxon>Neoptera</taxon>
        <taxon>Endopterygota</taxon>
        <taxon>Diptera</taxon>
        <taxon>Nematocera</taxon>
        <taxon>Culicoidea</taxon>
        <taxon>Culicidae</taxon>
        <taxon>Culicinae</taxon>
        <taxon>Culicini</taxon>
        <taxon>Culex</taxon>
        <taxon>Culex</taxon>
    </lineage>
</organism>
<keyword evidence="1" id="KW-0732">Signal</keyword>
<accession>A0A8D8GLT2</accession>
<dbReference type="EMBL" id="HBUE01268720">
    <property type="protein sequence ID" value="CAG6562847.1"/>
    <property type="molecule type" value="Transcribed_RNA"/>
</dbReference>
<reference evidence="2" key="1">
    <citation type="submission" date="2021-05" db="EMBL/GenBank/DDBJ databases">
        <authorList>
            <person name="Alioto T."/>
            <person name="Alioto T."/>
            <person name="Gomez Garrido J."/>
        </authorList>
    </citation>
    <scope>NUCLEOTIDE SEQUENCE</scope>
</reference>
<proteinExistence type="predicted"/>
<evidence type="ECO:0000256" key="1">
    <source>
        <dbReference type="SAM" id="SignalP"/>
    </source>
</evidence>
<dbReference type="EMBL" id="HBUE01163491">
    <property type="protein sequence ID" value="CAG6511424.1"/>
    <property type="molecule type" value="Transcribed_RNA"/>
</dbReference>
<dbReference type="AlphaFoldDB" id="A0A8D8GLT2"/>
<feature type="chain" id="PRO_5036260772" evidence="1">
    <location>
        <begin position="17"/>
        <end position="100"/>
    </location>
</feature>
<protein>
    <submittedName>
        <fullName evidence="2">(northern house mosquito) hypothetical protein</fullName>
    </submittedName>
</protein>
<feature type="signal peptide" evidence="1">
    <location>
        <begin position="1"/>
        <end position="16"/>
    </location>
</feature>
<dbReference type="EMBL" id="HBUE01027514">
    <property type="protein sequence ID" value="CAG6454879.1"/>
    <property type="molecule type" value="Transcribed_RNA"/>
</dbReference>
<sequence length="100" mass="10950">MMTLVASISLAGVLRGTGFCRVRRPQAVEAKSGLLHQLPTVGDAGRLERFAQEQQVLFGTLWAGLRCCDVALHLLLSWLGRLLSYLLLRPRSTQGALSCE</sequence>
<name>A0A8D8GLT2_CULPI</name>